<evidence type="ECO:0000259" key="1">
    <source>
        <dbReference type="Pfam" id="PF21178"/>
    </source>
</evidence>
<dbReference type="GO" id="GO:0030992">
    <property type="term" value="C:intraciliary transport particle B"/>
    <property type="evidence" value="ECO:0007669"/>
    <property type="project" value="TreeGrafter"/>
</dbReference>
<comment type="caution">
    <text evidence="2">The sequence shown here is derived from an EMBL/GenBank/DDBJ whole genome shotgun (WGS) entry which is preliminary data.</text>
</comment>
<gene>
    <name evidence="2" type="ORF">DPMN_081466</name>
</gene>
<dbReference type="CDD" id="cd23683">
    <property type="entry name" value="IFT52_CTD"/>
    <property type="match status" value="1"/>
</dbReference>
<evidence type="ECO:0000313" key="2">
    <source>
        <dbReference type="EMBL" id="KAH3694027.1"/>
    </source>
</evidence>
<organism evidence="2 3">
    <name type="scientific">Dreissena polymorpha</name>
    <name type="common">Zebra mussel</name>
    <name type="synonym">Mytilus polymorpha</name>
    <dbReference type="NCBI Taxonomy" id="45954"/>
    <lineage>
        <taxon>Eukaryota</taxon>
        <taxon>Metazoa</taxon>
        <taxon>Spiralia</taxon>
        <taxon>Lophotrochozoa</taxon>
        <taxon>Mollusca</taxon>
        <taxon>Bivalvia</taxon>
        <taxon>Autobranchia</taxon>
        <taxon>Heteroconchia</taxon>
        <taxon>Euheterodonta</taxon>
        <taxon>Imparidentia</taxon>
        <taxon>Neoheterodontei</taxon>
        <taxon>Myida</taxon>
        <taxon>Dreissenoidea</taxon>
        <taxon>Dreissenidae</taxon>
        <taxon>Dreissena</taxon>
    </lineage>
</organism>
<dbReference type="GO" id="GO:0042073">
    <property type="term" value="P:intraciliary transport"/>
    <property type="evidence" value="ECO:0007669"/>
    <property type="project" value="TreeGrafter"/>
</dbReference>
<dbReference type="Proteomes" id="UP000828390">
    <property type="component" value="Unassembled WGS sequence"/>
</dbReference>
<evidence type="ECO:0000313" key="3">
    <source>
        <dbReference type="Proteomes" id="UP000828390"/>
    </source>
</evidence>
<protein>
    <recommendedName>
        <fullName evidence="1">Intraflagellar transport protein 52 C-terminal domain-containing protein</fullName>
    </recommendedName>
</protein>
<feature type="domain" description="Intraflagellar transport protein 52 C-terminal" evidence="1">
    <location>
        <begin position="10"/>
        <end position="46"/>
    </location>
</feature>
<reference evidence="2" key="1">
    <citation type="journal article" date="2019" name="bioRxiv">
        <title>The Genome of the Zebra Mussel, Dreissena polymorpha: A Resource for Invasive Species Research.</title>
        <authorList>
            <person name="McCartney M.A."/>
            <person name="Auch B."/>
            <person name="Kono T."/>
            <person name="Mallez S."/>
            <person name="Zhang Y."/>
            <person name="Obille A."/>
            <person name="Becker A."/>
            <person name="Abrahante J.E."/>
            <person name="Garbe J."/>
            <person name="Badalamenti J.P."/>
            <person name="Herman A."/>
            <person name="Mangelson H."/>
            <person name="Liachko I."/>
            <person name="Sullivan S."/>
            <person name="Sone E.D."/>
            <person name="Koren S."/>
            <person name="Silverstein K.A.T."/>
            <person name="Beckman K.B."/>
            <person name="Gohl D.M."/>
        </authorList>
    </citation>
    <scope>NUCLEOTIDE SEQUENCE</scope>
    <source>
        <strain evidence="2">Duluth1</strain>
        <tissue evidence="2">Whole animal</tissue>
    </source>
</reference>
<reference evidence="2" key="2">
    <citation type="submission" date="2020-11" db="EMBL/GenBank/DDBJ databases">
        <authorList>
            <person name="McCartney M.A."/>
            <person name="Auch B."/>
            <person name="Kono T."/>
            <person name="Mallez S."/>
            <person name="Becker A."/>
            <person name="Gohl D.M."/>
            <person name="Silverstein K.A.T."/>
            <person name="Koren S."/>
            <person name="Bechman K.B."/>
            <person name="Herman A."/>
            <person name="Abrahante J.E."/>
            <person name="Garbe J."/>
        </authorList>
    </citation>
    <scope>NUCLEOTIDE SEQUENCE</scope>
    <source>
        <strain evidence="2">Duluth1</strain>
        <tissue evidence="2">Whole animal</tissue>
    </source>
</reference>
<dbReference type="Gene3D" id="6.10.250.2800">
    <property type="match status" value="1"/>
</dbReference>
<dbReference type="GO" id="GO:0005814">
    <property type="term" value="C:centriole"/>
    <property type="evidence" value="ECO:0007669"/>
    <property type="project" value="TreeGrafter"/>
</dbReference>
<dbReference type="GO" id="GO:0005929">
    <property type="term" value="C:cilium"/>
    <property type="evidence" value="ECO:0007669"/>
    <property type="project" value="TreeGrafter"/>
</dbReference>
<dbReference type="AlphaFoldDB" id="A0A9D4BGB8"/>
<dbReference type="Pfam" id="PF21178">
    <property type="entry name" value="Itf52_C"/>
    <property type="match status" value="1"/>
</dbReference>
<sequence length="64" mass="7273">MFLPSCPAGSDDDLEYYVRECGDILGVTTNLAQDKRDAKHILEYIFTQVVEFKKLNQVPVILIV</sequence>
<dbReference type="EMBL" id="JAIWYP010000016">
    <property type="protein sequence ID" value="KAH3694027.1"/>
    <property type="molecule type" value="Genomic_DNA"/>
</dbReference>
<dbReference type="PANTHER" id="PTHR12969">
    <property type="entry name" value="NGD5/OSM-6/IFT52"/>
    <property type="match status" value="1"/>
</dbReference>
<dbReference type="InterPro" id="IPR039975">
    <property type="entry name" value="IFT52"/>
</dbReference>
<proteinExistence type="predicted"/>
<name>A0A9D4BGB8_DREPO</name>
<dbReference type="PANTHER" id="PTHR12969:SF7">
    <property type="entry name" value="INTRAFLAGELLAR TRANSPORT PROTEIN 52 HOMOLOG"/>
    <property type="match status" value="1"/>
</dbReference>
<dbReference type="InterPro" id="IPR048643">
    <property type="entry name" value="Itf52_C"/>
</dbReference>
<keyword evidence="3" id="KW-1185">Reference proteome</keyword>
<accession>A0A9D4BGB8</accession>
<dbReference type="GO" id="GO:0060271">
    <property type="term" value="P:cilium assembly"/>
    <property type="evidence" value="ECO:0007669"/>
    <property type="project" value="TreeGrafter"/>
</dbReference>